<dbReference type="RefSeq" id="WP_111212996.1">
    <property type="nucleotide sequence ID" value="NZ_POTY01000028.1"/>
</dbReference>
<feature type="region of interest" description="Disordered" evidence="1">
    <location>
        <begin position="1"/>
        <end position="27"/>
    </location>
</feature>
<accession>A0A2W2EXJ1</accession>
<evidence type="ECO:0000313" key="3">
    <source>
        <dbReference type="EMBL" id="PZG21579.1"/>
    </source>
</evidence>
<dbReference type="AlphaFoldDB" id="A0A2W2EXJ1"/>
<feature type="compositionally biased region" description="Pro residues" evidence="1">
    <location>
        <begin position="12"/>
        <end position="27"/>
    </location>
</feature>
<keyword evidence="2" id="KW-1133">Transmembrane helix</keyword>
<evidence type="ECO:0000256" key="2">
    <source>
        <dbReference type="SAM" id="Phobius"/>
    </source>
</evidence>
<feature type="transmembrane region" description="Helical" evidence="2">
    <location>
        <begin position="73"/>
        <end position="94"/>
    </location>
</feature>
<evidence type="ECO:0000256" key="1">
    <source>
        <dbReference type="SAM" id="MobiDB-lite"/>
    </source>
</evidence>
<reference evidence="3 4" key="1">
    <citation type="submission" date="2018-01" db="EMBL/GenBank/DDBJ databases">
        <title>Draft genome sequence of Jishengella sp. NA12.</title>
        <authorList>
            <person name="Sahin N."/>
            <person name="Ay H."/>
            <person name="Saygin H."/>
        </authorList>
    </citation>
    <scope>NUCLEOTIDE SEQUENCE [LARGE SCALE GENOMIC DNA]</scope>
    <source>
        <strain evidence="3 4">NA12</strain>
    </source>
</reference>
<evidence type="ECO:0000313" key="4">
    <source>
        <dbReference type="Proteomes" id="UP000248924"/>
    </source>
</evidence>
<keyword evidence="2" id="KW-0812">Transmembrane</keyword>
<protein>
    <submittedName>
        <fullName evidence="3">Uncharacterized protein</fullName>
    </submittedName>
</protein>
<keyword evidence="4" id="KW-1185">Reference proteome</keyword>
<proteinExistence type="predicted"/>
<keyword evidence="2" id="KW-0472">Membrane</keyword>
<name>A0A2W2EXJ1_9ACTN</name>
<organism evidence="3 4">
    <name type="scientific">Micromonospora craterilacus</name>
    <dbReference type="NCBI Taxonomy" id="1655439"/>
    <lineage>
        <taxon>Bacteria</taxon>
        <taxon>Bacillati</taxon>
        <taxon>Actinomycetota</taxon>
        <taxon>Actinomycetes</taxon>
        <taxon>Micromonosporales</taxon>
        <taxon>Micromonosporaceae</taxon>
        <taxon>Micromonospora</taxon>
    </lineage>
</organism>
<dbReference type="Proteomes" id="UP000248924">
    <property type="component" value="Unassembled WGS sequence"/>
</dbReference>
<sequence length="142" mass="14893">MTAILNATGPVPLVPPRPASPPAPPGPVGPVLELPGTPPVALVPVTRDRRPVGVFVAANGCVRYRRLPDPDRLLAATAGVLTVGLAAAGVALLGRRRPPAVGALTMGPGGWVSFRGLRPPAPRAPRPWWARLLRARRLMVER</sequence>
<gene>
    <name evidence="3" type="ORF">C1I95_07245</name>
</gene>
<dbReference type="EMBL" id="POTY01000028">
    <property type="protein sequence ID" value="PZG21579.1"/>
    <property type="molecule type" value="Genomic_DNA"/>
</dbReference>
<comment type="caution">
    <text evidence="3">The sequence shown here is derived from an EMBL/GenBank/DDBJ whole genome shotgun (WGS) entry which is preliminary data.</text>
</comment>